<dbReference type="EMBL" id="CP001324">
    <property type="protein sequence ID" value="ACO62027.1"/>
    <property type="molecule type" value="Genomic_DNA"/>
</dbReference>
<name>C1E344_MICCC</name>
<dbReference type="eggNOG" id="KOG1801">
    <property type="taxonomic scope" value="Eukaryota"/>
</dbReference>
<gene>
    <name evidence="2" type="ORF">MICPUN_77160</name>
</gene>
<accession>C1E344</accession>
<dbReference type="STRING" id="296587.C1E344"/>
<dbReference type="Gene3D" id="3.40.50.300">
    <property type="entry name" value="P-loop containing nucleotide triphosphate hydrolases"/>
    <property type="match status" value="1"/>
</dbReference>
<protein>
    <recommendedName>
        <fullName evidence="1">DNA2/NAM7 helicase-like C-terminal domain-containing protein</fullName>
    </recommendedName>
</protein>
<dbReference type="KEGG" id="mis:MICPUN_77160"/>
<evidence type="ECO:0000313" key="3">
    <source>
        <dbReference type="Proteomes" id="UP000002009"/>
    </source>
</evidence>
<dbReference type="GeneID" id="8241959"/>
<proteinExistence type="predicted"/>
<keyword evidence="3" id="KW-1185">Reference proteome</keyword>
<dbReference type="Proteomes" id="UP000002009">
    <property type="component" value="Chromosome 3"/>
</dbReference>
<dbReference type="InterPro" id="IPR045055">
    <property type="entry name" value="DNA2/NAM7-like"/>
</dbReference>
<dbReference type="InParanoid" id="C1E344"/>
<organism evidence="2 3">
    <name type="scientific">Micromonas commoda (strain RCC299 / NOUM17 / CCMP2709)</name>
    <name type="common">Picoplanktonic green alga</name>
    <dbReference type="NCBI Taxonomy" id="296587"/>
    <lineage>
        <taxon>Eukaryota</taxon>
        <taxon>Viridiplantae</taxon>
        <taxon>Chlorophyta</taxon>
        <taxon>Mamiellophyceae</taxon>
        <taxon>Mamiellales</taxon>
        <taxon>Mamiellaceae</taxon>
        <taxon>Micromonas</taxon>
    </lineage>
</organism>
<reference evidence="2 3" key="1">
    <citation type="journal article" date="2009" name="Science">
        <title>Green evolution and dynamic adaptations revealed by genomes of the marine picoeukaryotes Micromonas.</title>
        <authorList>
            <person name="Worden A.Z."/>
            <person name="Lee J.H."/>
            <person name="Mock T."/>
            <person name="Rouze P."/>
            <person name="Simmons M.P."/>
            <person name="Aerts A.L."/>
            <person name="Allen A.E."/>
            <person name="Cuvelier M.L."/>
            <person name="Derelle E."/>
            <person name="Everett M.V."/>
            <person name="Foulon E."/>
            <person name="Grimwood J."/>
            <person name="Gundlach H."/>
            <person name="Henrissat B."/>
            <person name="Napoli C."/>
            <person name="McDonald S.M."/>
            <person name="Parker M.S."/>
            <person name="Rombauts S."/>
            <person name="Salamov A."/>
            <person name="Von Dassow P."/>
            <person name="Badger J.H."/>
            <person name="Coutinho P.M."/>
            <person name="Demir E."/>
            <person name="Dubchak I."/>
            <person name="Gentemann C."/>
            <person name="Eikrem W."/>
            <person name="Gready J.E."/>
            <person name="John U."/>
            <person name="Lanier W."/>
            <person name="Lindquist E.A."/>
            <person name="Lucas S."/>
            <person name="Mayer K.F."/>
            <person name="Moreau H."/>
            <person name="Not F."/>
            <person name="Otillar R."/>
            <person name="Panaud O."/>
            <person name="Pangilinan J."/>
            <person name="Paulsen I."/>
            <person name="Piegu B."/>
            <person name="Poliakov A."/>
            <person name="Robbens S."/>
            <person name="Schmutz J."/>
            <person name="Toulza E."/>
            <person name="Wyss T."/>
            <person name="Zelensky A."/>
            <person name="Zhou K."/>
            <person name="Armbrust E.V."/>
            <person name="Bhattacharya D."/>
            <person name="Goodenough U.W."/>
            <person name="Van de Peer Y."/>
            <person name="Grigoriev I.V."/>
        </authorList>
    </citation>
    <scope>NUCLEOTIDE SEQUENCE [LARGE SCALE GENOMIC DNA]</scope>
    <source>
        <strain evidence="3">RCC299 / NOUM17</strain>
    </source>
</reference>
<dbReference type="PANTHER" id="PTHR10887">
    <property type="entry name" value="DNA2/NAM7 HELICASE FAMILY"/>
    <property type="match status" value="1"/>
</dbReference>
<evidence type="ECO:0000313" key="2">
    <source>
        <dbReference type="EMBL" id="ACO62027.1"/>
    </source>
</evidence>
<feature type="domain" description="DNA2/NAM7 helicase-like C-terminal" evidence="1">
    <location>
        <begin position="1"/>
        <end position="86"/>
    </location>
</feature>
<dbReference type="AlphaFoldDB" id="C1E344"/>
<dbReference type="CDD" id="cd18808">
    <property type="entry name" value="SF1_C_Upf1"/>
    <property type="match status" value="1"/>
</dbReference>
<dbReference type="InterPro" id="IPR027417">
    <property type="entry name" value="P-loop_NTPase"/>
</dbReference>
<dbReference type="RefSeq" id="XP_002500769.1">
    <property type="nucleotide sequence ID" value="XM_002500723.1"/>
</dbReference>
<sequence length="99" mass="11273">VVTPYKDQIAELRRKFEPLTKGRPEARVTPVEFATVDGVQGREFDVVIFSCAAAHSRRMIGFLSDRRRLNVALTRPKRALFVLGNAATLRRADEIWSLF</sequence>
<dbReference type="InterPro" id="IPR041679">
    <property type="entry name" value="DNA2/NAM7-like_C"/>
</dbReference>
<dbReference type="Pfam" id="PF13087">
    <property type="entry name" value="AAA_12"/>
    <property type="match status" value="1"/>
</dbReference>
<evidence type="ECO:0000259" key="1">
    <source>
        <dbReference type="Pfam" id="PF13087"/>
    </source>
</evidence>
<dbReference type="InterPro" id="IPR047187">
    <property type="entry name" value="SF1_C_Upf1"/>
</dbReference>
<dbReference type="PANTHER" id="PTHR10887:SF495">
    <property type="entry name" value="HELICASE SENATAXIN ISOFORM X1-RELATED"/>
    <property type="match status" value="1"/>
</dbReference>
<feature type="non-terminal residue" evidence="2">
    <location>
        <position position="99"/>
    </location>
</feature>
<dbReference type="SUPFAM" id="SSF52540">
    <property type="entry name" value="P-loop containing nucleoside triphosphate hydrolases"/>
    <property type="match status" value="1"/>
</dbReference>
<feature type="non-terminal residue" evidence="2">
    <location>
        <position position="1"/>
    </location>
</feature>
<dbReference type="OrthoDB" id="6513042at2759"/>